<keyword evidence="2" id="KW-1185">Reference proteome</keyword>
<accession>A0A1J1LNX6</accession>
<sequence length="107" mass="12770">MFRCLLMLLSKVSTPFLPNRSRYLNDQTQALDVQEVSTPFLPNRSRYSKWVTLYEHPDLFQHLFFLIEVATPLEPVINTKLSPLRFQHLFFLIEVATLYKMRSLFFN</sequence>
<dbReference type="Proteomes" id="UP000184315">
    <property type="component" value="Unassembled WGS sequence"/>
</dbReference>
<dbReference type="EMBL" id="CZDF01000158">
    <property type="protein sequence ID" value="CUR33706.1"/>
    <property type="molecule type" value="Genomic_DNA"/>
</dbReference>
<evidence type="ECO:0000313" key="1">
    <source>
        <dbReference type="EMBL" id="CUR33706.1"/>
    </source>
</evidence>
<organism evidence="1 2">
    <name type="scientific">Planktothrix tepida PCC 9214</name>
    <dbReference type="NCBI Taxonomy" id="671072"/>
    <lineage>
        <taxon>Bacteria</taxon>
        <taxon>Bacillati</taxon>
        <taxon>Cyanobacteriota</taxon>
        <taxon>Cyanophyceae</taxon>
        <taxon>Oscillatoriophycideae</taxon>
        <taxon>Oscillatoriales</taxon>
        <taxon>Microcoleaceae</taxon>
        <taxon>Planktothrix</taxon>
    </lineage>
</organism>
<gene>
    <name evidence="1" type="ORF">PL9214520245</name>
</gene>
<dbReference type="AlphaFoldDB" id="A0A1J1LNX6"/>
<reference evidence="2" key="1">
    <citation type="submission" date="2015-10" db="EMBL/GenBank/DDBJ databases">
        <authorList>
            <person name="Regsiter A."/>
            <person name="william w."/>
        </authorList>
    </citation>
    <scope>NUCLEOTIDE SEQUENCE [LARGE SCALE GENOMIC DNA]</scope>
</reference>
<protein>
    <submittedName>
        <fullName evidence="1">Uncharacterized protein</fullName>
    </submittedName>
</protein>
<name>A0A1J1LNX6_9CYAN</name>
<proteinExistence type="predicted"/>
<evidence type="ECO:0000313" key="2">
    <source>
        <dbReference type="Proteomes" id="UP000184315"/>
    </source>
</evidence>